<keyword evidence="2" id="KW-1185">Reference proteome</keyword>
<gene>
    <name evidence="1" type="ORF">EJ903_25740</name>
</gene>
<sequence length="292" mass="32440">MSETESQIATEASTAYDHWQKSGDAFVKNGWVLVTLPDPSVVHETRTALTAEVDRILGHSVTRLEDYHRFVESDDDNIRIQQALSDFYWASGFARRIVAAQRAFLSGFIGADLLAQTYPYLRIARPGKPRDNLGFHRDTHHGSSPFEVSMFVPFTDLDESSAFRVLSGSHADPESDYPFEQVSDPIITRGSALHKLGFPYAPKILRPEVALRSEPVPMRVGQALFMSLGLVHGQEVNAGTTTRISSDIRIVNGLAPVSTTRGVRDDYFTSLWESPSSRAARMYTTNNPSHAI</sequence>
<dbReference type="EMBL" id="RXMA01000061">
    <property type="protein sequence ID" value="RTR12008.1"/>
    <property type="molecule type" value="Genomic_DNA"/>
</dbReference>
<comment type="caution">
    <text evidence="1">The sequence shown here is derived from an EMBL/GenBank/DDBJ whole genome shotgun (WGS) entry which is preliminary data.</text>
</comment>
<accession>A0A431V9L2</accession>
<reference evidence="1 2" key="1">
    <citation type="submission" date="2018-12" db="EMBL/GenBank/DDBJ databases">
        <authorList>
            <person name="Yang Y."/>
        </authorList>
    </citation>
    <scope>NUCLEOTIDE SEQUENCE [LARGE SCALE GENOMIC DNA]</scope>
    <source>
        <strain evidence="1 2">L-25-5w-1</strain>
    </source>
</reference>
<dbReference type="AlphaFoldDB" id="A0A431V9L2"/>
<evidence type="ECO:0000313" key="2">
    <source>
        <dbReference type="Proteomes" id="UP000277007"/>
    </source>
</evidence>
<evidence type="ECO:0008006" key="3">
    <source>
        <dbReference type="Google" id="ProtNLM"/>
    </source>
</evidence>
<dbReference type="Gene3D" id="2.60.120.620">
    <property type="entry name" value="q2cbj1_9rhob like domain"/>
    <property type="match status" value="1"/>
</dbReference>
<dbReference type="OrthoDB" id="572320at2"/>
<dbReference type="SUPFAM" id="SSF51197">
    <property type="entry name" value="Clavaminate synthase-like"/>
    <property type="match status" value="1"/>
</dbReference>
<proteinExistence type="predicted"/>
<dbReference type="Proteomes" id="UP000277007">
    <property type="component" value="Unassembled WGS sequence"/>
</dbReference>
<evidence type="ECO:0000313" key="1">
    <source>
        <dbReference type="EMBL" id="RTR12008.1"/>
    </source>
</evidence>
<organism evidence="1 2">
    <name type="scientific">Azospirillum griseum</name>
    <dbReference type="NCBI Taxonomy" id="2496639"/>
    <lineage>
        <taxon>Bacteria</taxon>
        <taxon>Pseudomonadati</taxon>
        <taxon>Pseudomonadota</taxon>
        <taxon>Alphaproteobacteria</taxon>
        <taxon>Rhodospirillales</taxon>
        <taxon>Azospirillaceae</taxon>
        <taxon>Azospirillum</taxon>
    </lineage>
</organism>
<dbReference type="RefSeq" id="WP_126620731.1">
    <property type="nucleotide sequence ID" value="NZ_JBHUCY010000115.1"/>
</dbReference>
<protein>
    <recommendedName>
        <fullName evidence="3">Phytanoyl-CoA dioxygenase</fullName>
    </recommendedName>
</protein>
<name>A0A431V9L2_9PROT</name>